<dbReference type="AlphaFoldDB" id="A0A437KAY2"/>
<gene>
    <name evidence="1" type="ORF">EM808_12655</name>
</gene>
<comment type="caution">
    <text evidence="1">The sequence shown here is derived from an EMBL/GenBank/DDBJ whole genome shotgun (WGS) entry which is preliminary data.</text>
</comment>
<evidence type="ECO:0000313" key="2">
    <source>
        <dbReference type="Proteomes" id="UP000288024"/>
    </source>
</evidence>
<reference evidence="1 2" key="1">
    <citation type="submission" date="2019-01" db="EMBL/GenBank/DDBJ databases">
        <title>Bacillus sp. M5HDSG1-1, whole genome shotgun sequence.</title>
        <authorList>
            <person name="Tuo L."/>
        </authorList>
    </citation>
    <scope>NUCLEOTIDE SEQUENCE [LARGE SCALE GENOMIC DNA]</scope>
    <source>
        <strain evidence="1 2">M5HDSG1-1</strain>
    </source>
</reference>
<sequence length="108" mass="12023">MSLPNIPEIPKIPEISPENALSLVLISIALEEIGLSHIINAEGEKIQAATFAYKSEPSPYDLIAVNESVEKTLRTVIKSQIVTEFKLQEVIEGLTALKDETKHHQKKY</sequence>
<evidence type="ECO:0000313" key="1">
    <source>
        <dbReference type="EMBL" id="RVT62621.1"/>
    </source>
</evidence>
<dbReference type="EMBL" id="RZTZ01000004">
    <property type="protein sequence ID" value="RVT62621.1"/>
    <property type="molecule type" value="Genomic_DNA"/>
</dbReference>
<dbReference type="Pfam" id="PF26595">
    <property type="entry name" value="A_ENA"/>
    <property type="match status" value="1"/>
</dbReference>
<dbReference type="Proteomes" id="UP000288024">
    <property type="component" value="Unassembled WGS sequence"/>
</dbReference>
<proteinExistence type="predicted"/>
<dbReference type="RefSeq" id="WP_127738572.1">
    <property type="nucleotide sequence ID" value="NZ_RZTZ01000004.1"/>
</dbReference>
<name>A0A437KAY2_9BACI</name>
<dbReference type="InterPro" id="IPR058705">
    <property type="entry name" value="A_ENA"/>
</dbReference>
<organism evidence="1 2">
    <name type="scientific">Niallia taxi</name>
    <dbReference type="NCBI Taxonomy" id="2499688"/>
    <lineage>
        <taxon>Bacteria</taxon>
        <taxon>Bacillati</taxon>
        <taxon>Bacillota</taxon>
        <taxon>Bacilli</taxon>
        <taxon>Bacillales</taxon>
        <taxon>Bacillaceae</taxon>
        <taxon>Niallia</taxon>
    </lineage>
</organism>
<accession>A0A437KAY2</accession>
<protein>
    <submittedName>
        <fullName evidence="1">Uncharacterized protein</fullName>
    </submittedName>
</protein>
<keyword evidence="2" id="KW-1185">Reference proteome</keyword>